<keyword evidence="7 14" id="KW-0249">Electron transport</keyword>
<dbReference type="AlphaFoldDB" id="A0A7X2LPU1"/>
<evidence type="ECO:0000256" key="2">
    <source>
        <dbReference type="ARBA" id="ARBA00008823"/>
    </source>
</evidence>
<keyword evidence="3 14" id="KW-0813">Transport</keyword>
<dbReference type="PANTHER" id="PTHR36570">
    <property type="entry name" value="DISULFIDE BOND FORMATION PROTEIN B"/>
    <property type="match status" value="1"/>
</dbReference>
<evidence type="ECO:0000313" key="17">
    <source>
        <dbReference type="Proteomes" id="UP000446768"/>
    </source>
</evidence>
<keyword evidence="8 14" id="KW-1133">Transmembrane helix</keyword>
<feature type="topological domain" description="Periplasmic" evidence="14">
    <location>
        <begin position="24"/>
        <end position="41"/>
    </location>
</feature>
<keyword evidence="9 14" id="KW-0560">Oxidoreductase</keyword>
<feature type="transmembrane region" description="Helical" evidence="15">
    <location>
        <begin position="133"/>
        <end position="150"/>
    </location>
</feature>
<dbReference type="Gene3D" id="1.20.1550.10">
    <property type="entry name" value="DsbB-like"/>
    <property type="match status" value="1"/>
</dbReference>
<proteinExistence type="inferred from homology"/>
<evidence type="ECO:0000256" key="4">
    <source>
        <dbReference type="ARBA" id="ARBA00022475"/>
    </source>
</evidence>
<dbReference type="GO" id="GO:0006457">
    <property type="term" value="P:protein folding"/>
    <property type="evidence" value="ECO:0007669"/>
    <property type="project" value="InterPro"/>
</dbReference>
<dbReference type="SUPFAM" id="SSF158442">
    <property type="entry name" value="DsbB-like"/>
    <property type="match status" value="1"/>
</dbReference>
<evidence type="ECO:0000256" key="8">
    <source>
        <dbReference type="ARBA" id="ARBA00022989"/>
    </source>
</evidence>
<dbReference type="PANTHER" id="PTHR36570:SF3">
    <property type="entry name" value="DISULFIDE BOND FORMATION PROTEIN B"/>
    <property type="match status" value="1"/>
</dbReference>
<feature type="topological domain" description="Cytoplasmic" evidence="14">
    <location>
        <begin position="152"/>
        <end position="155"/>
    </location>
</feature>
<dbReference type="GO" id="GO:0009055">
    <property type="term" value="F:electron transfer activity"/>
    <property type="evidence" value="ECO:0007669"/>
    <property type="project" value="UniProtKB-UniRule"/>
</dbReference>
<comment type="caution">
    <text evidence="16">The sequence shown here is derived from an EMBL/GenBank/DDBJ whole genome shotgun (WGS) entry which is preliminary data.</text>
</comment>
<feature type="topological domain" description="Cytoplasmic" evidence="14">
    <location>
        <begin position="1"/>
        <end position="6"/>
    </location>
</feature>
<evidence type="ECO:0000256" key="5">
    <source>
        <dbReference type="ARBA" id="ARBA00022519"/>
    </source>
</evidence>
<dbReference type="HAMAP" id="MF_00286">
    <property type="entry name" value="DsbB"/>
    <property type="match status" value="1"/>
</dbReference>
<keyword evidence="17" id="KW-1185">Reference proteome</keyword>
<comment type="caution">
    <text evidence="14">Lacks conserved residue(s) required for the propagation of feature annotation.</text>
</comment>
<organism evidence="16 17">
    <name type="scientific">Pseudoduganella rivuli</name>
    <dbReference type="NCBI Taxonomy" id="2666085"/>
    <lineage>
        <taxon>Bacteria</taxon>
        <taxon>Pseudomonadati</taxon>
        <taxon>Pseudomonadota</taxon>
        <taxon>Betaproteobacteria</taxon>
        <taxon>Burkholderiales</taxon>
        <taxon>Oxalobacteraceae</taxon>
        <taxon>Telluria group</taxon>
        <taxon>Pseudoduganella</taxon>
    </lineage>
</organism>
<evidence type="ECO:0000256" key="15">
    <source>
        <dbReference type="SAM" id="Phobius"/>
    </source>
</evidence>
<feature type="transmembrane region" description="Helical" evidence="15">
    <location>
        <begin position="64"/>
        <end position="85"/>
    </location>
</feature>
<gene>
    <name evidence="14" type="primary">dsbB</name>
    <name evidence="16" type="ORF">GJ700_02895</name>
</gene>
<dbReference type="InterPro" id="IPR022920">
    <property type="entry name" value="Disulphide_bond_form_DsbB"/>
</dbReference>
<protein>
    <recommendedName>
        <fullName evidence="14">Disulfide bond formation protein B</fullName>
    </recommendedName>
    <alternativeName>
        <fullName evidence="14">Disulfide oxidoreductase</fullName>
    </alternativeName>
</protein>
<dbReference type="Pfam" id="PF02600">
    <property type="entry name" value="DsbB"/>
    <property type="match status" value="1"/>
</dbReference>
<evidence type="ECO:0000256" key="13">
    <source>
        <dbReference type="ARBA" id="ARBA00023284"/>
    </source>
</evidence>
<dbReference type="InterPro" id="IPR050183">
    <property type="entry name" value="DsbB"/>
</dbReference>
<keyword evidence="13 14" id="KW-0676">Redox-active center</keyword>
<accession>A0A7X2LPU1</accession>
<keyword evidence="5" id="KW-0997">Cell inner membrane</keyword>
<comment type="subcellular location">
    <subcellularLocation>
        <location evidence="1">Cell inner membrane</location>
        <topology evidence="1">Multi-pass membrane protein</topology>
    </subcellularLocation>
    <subcellularLocation>
        <location evidence="14">Cell membrane</location>
        <topology evidence="14">Multi-pass membrane protein</topology>
    </subcellularLocation>
</comment>
<comment type="function">
    <text evidence="14">Required for disulfide bond formation in some periplasmic proteins. Acts by oxidizing the DsbA protein.</text>
</comment>
<dbReference type="GO" id="GO:0015035">
    <property type="term" value="F:protein-disulfide reductase activity"/>
    <property type="evidence" value="ECO:0007669"/>
    <property type="project" value="UniProtKB-UniRule"/>
</dbReference>
<feature type="transmembrane region" description="Helical" evidence="15">
    <location>
        <begin position="40"/>
        <end position="57"/>
    </location>
</feature>
<evidence type="ECO:0000256" key="11">
    <source>
        <dbReference type="ARBA" id="ARBA00023157"/>
    </source>
</evidence>
<dbReference type="NCBIfam" id="NF002552">
    <property type="entry name" value="PRK02110.1"/>
    <property type="match status" value="1"/>
</dbReference>
<evidence type="ECO:0000313" key="16">
    <source>
        <dbReference type="EMBL" id="MRV70665.1"/>
    </source>
</evidence>
<sequence>MKPRTLLLSIALACFGLIGVALYLQHVVNLAPCPRCVIQRYAFLAVGVVALIGYFTHSVKIPSAIALLAALGGLFAAGQHLYIIAHPAFGCGIDPVENFLNQLPTAHWMPFLFESYGACEHADEFLGMSIPQWSFLWFGLFSVALGRILLRSRKA</sequence>
<comment type="similarity">
    <text evidence="2 14">Belongs to the DsbB family.</text>
</comment>
<dbReference type="GO" id="GO:0005886">
    <property type="term" value="C:plasma membrane"/>
    <property type="evidence" value="ECO:0007669"/>
    <property type="project" value="UniProtKB-SubCell"/>
</dbReference>
<reference evidence="16 17" key="1">
    <citation type="submission" date="2019-11" db="EMBL/GenBank/DDBJ databases">
        <title>Novel species isolated from a subtropical stream in China.</title>
        <authorList>
            <person name="Lu H."/>
        </authorList>
    </citation>
    <scope>NUCLEOTIDE SEQUENCE [LARGE SCALE GENOMIC DNA]</scope>
    <source>
        <strain evidence="16 17">FT92W</strain>
    </source>
</reference>
<evidence type="ECO:0000256" key="9">
    <source>
        <dbReference type="ARBA" id="ARBA00023002"/>
    </source>
</evidence>
<evidence type="ECO:0000256" key="10">
    <source>
        <dbReference type="ARBA" id="ARBA00023136"/>
    </source>
</evidence>
<dbReference type="Proteomes" id="UP000446768">
    <property type="component" value="Unassembled WGS sequence"/>
</dbReference>
<name>A0A7X2LPU1_9BURK</name>
<dbReference type="EMBL" id="WKJJ01000002">
    <property type="protein sequence ID" value="MRV70665.1"/>
    <property type="molecule type" value="Genomic_DNA"/>
</dbReference>
<evidence type="ECO:0000256" key="3">
    <source>
        <dbReference type="ARBA" id="ARBA00022448"/>
    </source>
</evidence>
<keyword evidence="10 14" id="KW-0472">Membrane</keyword>
<evidence type="ECO:0000256" key="7">
    <source>
        <dbReference type="ARBA" id="ARBA00022982"/>
    </source>
</evidence>
<evidence type="ECO:0000256" key="14">
    <source>
        <dbReference type="HAMAP-Rule" id="MF_00286"/>
    </source>
</evidence>
<dbReference type="RefSeq" id="WP_154371163.1">
    <property type="nucleotide sequence ID" value="NZ_WKJJ01000002.1"/>
</dbReference>
<evidence type="ECO:0000256" key="1">
    <source>
        <dbReference type="ARBA" id="ARBA00004429"/>
    </source>
</evidence>
<keyword evidence="12 14" id="KW-0143">Chaperone</keyword>
<evidence type="ECO:0000256" key="6">
    <source>
        <dbReference type="ARBA" id="ARBA00022692"/>
    </source>
</evidence>
<keyword evidence="11 14" id="KW-1015">Disulfide bond</keyword>
<dbReference type="InterPro" id="IPR003752">
    <property type="entry name" value="DiS_bond_form_DsbB/BdbC"/>
</dbReference>
<dbReference type="InterPro" id="IPR023380">
    <property type="entry name" value="DsbB-like_sf"/>
</dbReference>
<feature type="disulfide bond" description="Redox-active" evidence="14">
    <location>
        <begin position="33"/>
        <end position="36"/>
    </location>
</feature>
<keyword evidence="4 14" id="KW-1003">Cell membrane</keyword>
<evidence type="ECO:0000256" key="12">
    <source>
        <dbReference type="ARBA" id="ARBA00023186"/>
    </source>
</evidence>
<keyword evidence="6 14" id="KW-0812">Transmembrane</keyword>